<gene>
    <name evidence="7" type="ORF">SAMN02745152_01816</name>
</gene>
<feature type="domain" description="Fe-containing alcohol dehydrogenase-like C-terminal" evidence="6">
    <location>
        <begin position="185"/>
        <end position="379"/>
    </location>
</feature>
<evidence type="ECO:0000313" key="7">
    <source>
        <dbReference type="EMBL" id="SJZ97470.1"/>
    </source>
</evidence>
<dbReference type="PANTHER" id="PTHR11496:SF102">
    <property type="entry name" value="ALCOHOL DEHYDROGENASE 4"/>
    <property type="match status" value="1"/>
</dbReference>
<dbReference type="Gene3D" id="3.40.50.1970">
    <property type="match status" value="1"/>
</dbReference>
<name>A0A1T4Q0W7_9SPIR</name>
<dbReference type="STRING" id="225004.SAMN02745152_01816"/>
<dbReference type="GO" id="GO:0004022">
    <property type="term" value="F:alcohol dehydrogenase (NAD+) activity"/>
    <property type="evidence" value="ECO:0007669"/>
    <property type="project" value="TreeGrafter"/>
</dbReference>
<dbReference type="Pfam" id="PF00465">
    <property type="entry name" value="Fe-ADH"/>
    <property type="match status" value="1"/>
</dbReference>
<proteinExistence type="inferred from homology"/>
<keyword evidence="3" id="KW-0560">Oxidoreductase</keyword>
<dbReference type="Proteomes" id="UP000190395">
    <property type="component" value="Unassembled WGS sequence"/>
</dbReference>
<accession>A0A1T4Q0W7</accession>
<reference evidence="7 8" key="1">
    <citation type="submission" date="2017-02" db="EMBL/GenBank/DDBJ databases">
        <authorList>
            <person name="Peterson S.W."/>
        </authorList>
    </citation>
    <scope>NUCLEOTIDE SEQUENCE [LARGE SCALE GENOMIC DNA]</scope>
    <source>
        <strain evidence="7 8">ATCC BAA-909</strain>
    </source>
</reference>
<organism evidence="7 8">
    <name type="scientific">Treponema berlinense</name>
    <dbReference type="NCBI Taxonomy" id="225004"/>
    <lineage>
        <taxon>Bacteria</taxon>
        <taxon>Pseudomonadati</taxon>
        <taxon>Spirochaetota</taxon>
        <taxon>Spirochaetia</taxon>
        <taxon>Spirochaetales</taxon>
        <taxon>Treponemataceae</taxon>
        <taxon>Treponema</taxon>
    </lineage>
</organism>
<dbReference type="CDD" id="cd08194">
    <property type="entry name" value="Fe-ADH-like"/>
    <property type="match status" value="1"/>
</dbReference>
<evidence type="ECO:0000313" key="8">
    <source>
        <dbReference type="Proteomes" id="UP000190395"/>
    </source>
</evidence>
<dbReference type="PROSITE" id="PS00913">
    <property type="entry name" value="ADH_IRON_1"/>
    <property type="match status" value="1"/>
</dbReference>
<evidence type="ECO:0000256" key="2">
    <source>
        <dbReference type="ARBA" id="ARBA00007358"/>
    </source>
</evidence>
<dbReference type="Pfam" id="PF25137">
    <property type="entry name" value="ADH_Fe_C"/>
    <property type="match status" value="1"/>
</dbReference>
<dbReference type="PANTHER" id="PTHR11496">
    <property type="entry name" value="ALCOHOL DEHYDROGENASE"/>
    <property type="match status" value="1"/>
</dbReference>
<evidence type="ECO:0000256" key="4">
    <source>
        <dbReference type="ARBA" id="ARBA00023027"/>
    </source>
</evidence>
<dbReference type="SUPFAM" id="SSF56796">
    <property type="entry name" value="Dehydroquinate synthase-like"/>
    <property type="match status" value="1"/>
</dbReference>
<comment type="similarity">
    <text evidence="2">Belongs to the iron-containing alcohol dehydrogenase family.</text>
</comment>
<evidence type="ECO:0000259" key="5">
    <source>
        <dbReference type="Pfam" id="PF00465"/>
    </source>
</evidence>
<comment type="cofactor">
    <cofactor evidence="1">
        <name>Fe cation</name>
        <dbReference type="ChEBI" id="CHEBI:24875"/>
    </cofactor>
</comment>
<dbReference type="RefSeq" id="WP_078931546.1">
    <property type="nucleotide sequence ID" value="NZ_FUXC01000011.1"/>
</dbReference>
<dbReference type="InterPro" id="IPR001670">
    <property type="entry name" value="ADH_Fe/GldA"/>
</dbReference>
<dbReference type="FunFam" id="3.40.50.1970:FF:000003">
    <property type="entry name" value="Alcohol dehydrogenase, iron-containing"/>
    <property type="match status" value="1"/>
</dbReference>
<dbReference type="OrthoDB" id="9815791at2"/>
<evidence type="ECO:0000256" key="3">
    <source>
        <dbReference type="ARBA" id="ARBA00023002"/>
    </source>
</evidence>
<dbReference type="GO" id="GO:0046872">
    <property type="term" value="F:metal ion binding"/>
    <property type="evidence" value="ECO:0007669"/>
    <property type="project" value="InterPro"/>
</dbReference>
<sequence length="385" mass="41152">MVFNFTTAPRTVMGEGALKIAAPYFKSFGNKALIVTGKIITKTGLAAQVQTVLKEQGIDSVIYNDLPGEPTDLMIYAGVEVFKKEKCDFIVGLGGGTPLDSAKAIAAMAVLPGKLGDYKGKEISGDFAPLVLIPTTAGTGSEVTKYVVFTETATDSKLLIKGDALLPKIAVVDYTYTVSSPASITLATGMDALTHAIESYTCIKHTPVTDLYCLDAIKRIFKYLPVAVKDGTDKVARENMSIAAYEAGVAINTSPTTIVHGMSRPIGAVFHVPHGISNAMLLVECLRAVLSGAYSRFAELAVLVGAAQDGEEPAIASEKFLEKLEEFTKSLNVPTLREYGLDLQKFAQKEEKMASDSVASGSPANCYKVLSKEEQIAVYEILRNK</sequence>
<evidence type="ECO:0000259" key="6">
    <source>
        <dbReference type="Pfam" id="PF25137"/>
    </source>
</evidence>
<feature type="domain" description="Alcohol dehydrogenase iron-type/glycerol dehydrogenase GldA" evidence="5">
    <location>
        <begin position="9"/>
        <end position="173"/>
    </location>
</feature>
<dbReference type="InterPro" id="IPR039697">
    <property type="entry name" value="Alcohol_dehydrogenase_Fe"/>
</dbReference>
<dbReference type="InterPro" id="IPR018211">
    <property type="entry name" value="ADH_Fe_CS"/>
</dbReference>
<dbReference type="GeneID" id="303368043"/>
<dbReference type="AlphaFoldDB" id="A0A1T4Q0W7"/>
<dbReference type="InterPro" id="IPR056798">
    <property type="entry name" value="ADH_Fe_C"/>
</dbReference>
<keyword evidence="4" id="KW-0520">NAD</keyword>
<dbReference type="EMBL" id="FUXC01000011">
    <property type="protein sequence ID" value="SJZ97470.1"/>
    <property type="molecule type" value="Genomic_DNA"/>
</dbReference>
<keyword evidence="8" id="KW-1185">Reference proteome</keyword>
<protein>
    <submittedName>
        <fullName evidence="7">Alcohol dehydrogenase, class IV</fullName>
    </submittedName>
</protein>
<evidence type="ECO:0000256" key="1">
    <source>
        <dbReference type="ARBA" id="ARBA00001962"/>
    </source>
</evidence>
<dbReference type="Gene3D" id="1.20.1090.10">
    <property type="entry name" value="Dehydroquinate synthase-like - alpha domain"/>
    <property type="match status" value="1"/>
</dbReference>